<gene>
    <name evidence="1" type="ORF">E5351_05235</name>
</gene>
<reference evidence="1 2" key="1">
    <citation type="submission" date="2019-04" db="EMBL/GenBank/DDBJ databases">
        <title>Microbes associate with the intestines of laboratory mice.</title>
        <authorList>
            <person name="Navarre W."/>
            <person name="Wong E."/>
            <person name="Huang K."/>
            <person name="Tropini C."/>
            <person name="Ng K."/>
            <person name="Yu B."/>
        </authorList>
    </citation>
    <scope>NUCLEOTIDE SEQUENCE [LARGE SCALE GENOMIC DNA]</scope>
    <source>
        <strain evidence="1 2">NM61_E11</strain>
    </source>
</reference>
<name>A0A4S2BL03_9LACO</name>
<organism evidence="1 2">
    <name type="scientific">Lactobacillus intestinalis</name>
    <dbReference type="NCBI Taxonomy" id="151781"/>
    <lineage>
        <taxon>Bacteria</taxon>
        <taxon>Bacillati</taxon>
        <taxon>Bacillota</taxon>
        <taxon>Bacilli</taxon>
        <taxon>Lactobacillales</taxon>
        <taxon>Lactobacillaceae</taxon>
        <taxon>Lactobacillus</taxon>
    </lineage>
</organism>
<proteinExistence type="predicted"/>
<evidence type="ECO:0000313" key="2">
    <source>
        <dbReference type="Proteomes" id="UP000309117"/>
    </source>
</evidence>
<dbReference type="NCBIfam" id="TIGR01655">
    <property type="entry name" value="yxeA_fam"/>
    <property type="match status" value="1"/>
</dbReference>
<accession>A0A4S2BL03</accession>
<dbReference type="AlphaFoldDB" id="A0A4S2BL03"/>
<comment type="caution">
    <text evidence="1">The sequence shown here is derived from an EMBL/GenBank/DDBJ whole genome shotgun (WGS) entry which is preliminary data.</text>
</comment>
<dbReference type="EMBL" id="SRYV01000008">
    <property type="protein sequence ID" value="TGY15557.1"/>
    <property type="molecule type" value="Genomic_DNA"/>
</dbReference>
<sequence>MLKKFWKFGSISIVVALLYLLTLHTSVFDRFNPFVSETVSYAQVPTGTQKYKNIKIYNPKTSKLESYRLHNVGGYDLSREYISIRHRGQYVKSIKYISKKDFVNKVK</sequence>
<evidence type="ECO:0000313" key="1">
    <source>
        <dbReference type="EMBL" id="TGY15557.1"/>
    </source>
</evidence>
<dbReference type="Proteomes" id="UP000309117">
    <property type="component" value="Unassembled WGS sequence"/>
</dbReference>
<dbReference type="InterPro" id="IPR006542">
    <property type="entry name" value="DUF1093"/>
</dbReference>
<dbReference type="RefSeq" id="WP_004045459.1">
    <property type="nucleotide sequence ID" value="NZ_AQFR02000003.1"/>
</dbReference>
<protein>
    <submittedName>
        <fullName evidence="1">YxeA family protein</fullName>
    </submittedName>
</protein>